<reference evidence="1 2" key="1">
    <citation type="submission" date="2020-02" db="EMBL/GenBank/DDBJ databases">
        <authorList>
            <person name="Ferguson B K."/>
        </authorList>
    </citation>
    <scope>NUCLEOTIDE SEQUENCE [LARGE SCALE GENOMIC DNA]</scope>
</reference>
<proteinExistence type="predicted"/>
<dbReference type="EMBL" id="CADCXU010007165">
    <property type="protein sequence ID" value="CAA9998510.1"/>
    <property type="molecule type" value="Genomic_DNA"/>
</dbReference>
<evidence type="ECO:0000313" key="2">
    <source>
        <dbReference type="Proteomes" id="UP000479000"/>
    </source>
</evidence>
<accession>A0A6H5G6X4</accession>
<dbReference type="Proteomes" id="UP000479000">
    <property type="component" value="Unassembled WGS sequence"/>
</dbReference>
<dbReference type="AlphaFoldDB" id="A0A6H5G6X4"/>
<protein>
    <submittedName>
        <fullName evidence="1">Uncharacterized protein</fullName>
    </submittedName>
</protein>
<keyword evidence="2" id="KW-1185">Reference proteome</keyword>
<sequence length="54" mass="6237">MLFHTRLSPESQLAIVLKKHNRIPLIFMGVSSIILRENKIHILAFLATLRGPWD</sequence>
<organism evidence="1 2">
    <name type="scientific">Nesidiocoris tenuis</name>
    <dbReference type="NCBI Taxonomy" id="355587"/>
    <lineage>
        <taxon>Eukaryota</taxon>
        <taxon>Metazoa</taxon>
        <taxon>Ecdysozoa</taxon>
        <taxon>Arthropoda</taxon>
        <taxon>Hexapoda</taxon>
        <taxon>Insecta</taxon>
        <taxon>Pterygota</taxon>
        <taxon>Neoptera</taxon>
        <taxon>Paraneoptera</taxon>
        <taxon>Hemiptera</taxon>
        <taxon>Heteroptera</taxon>
        <taxon>Panheteroptera</taxon>
        <taxon>Cimicomorpha</taxon>
        <taxon>Miridae</taxon>
        <taxon>Dicyphina</taxon>
        <taxon>Nesidiocoris</taxon>
    </lineage>
</organism>
<evidence type="ECO:0000313" key="1">
    <source>
        <dbReference type="EMBL" id="CAA9998510.1"/>
    </source>
</evidence>
<gene>
    <name evidence="1" type="ORF">NTEN_LOCUS4793</name>
</gene>
<name>A0A6H5G6X4_9HEMI</name>